<dbReference type="PROSITE" id="PS50005">
    <property type="entry name" value="TPR"/>
    <property type="match status" value="1"/>
</dbReference>
<proteinExistence type="predicted"/>
<evidence type="ECO:0000313" key="5">
    <source>
        <dbReference type="EMBL" id="MFD1518089.1"/>
    </source>
</evidence>
<keyword evidence="2 3" id="KW-0802">TPR repeat</keyword>
<protein>
    <submittedName>
        <fullName evidence="5">Tetratricopeptide repeat protein</fullName>
    </submittedName>
</protein>
<organism evidence="5 6">
    <name type="scientific">Pseudonocardia yunnanensis</name>
    <dbReference type="NCBI Taxonomy" id="58107"/>
    <lineage>
        <taxon>Bacteria</taxon>
        <taxon>Bacillati</taxon>
        <taxon>Actinomycetota</taxon>
        <taxon>Actinomycetes</taxon>
        <taxon>Pseudonocardiales</taxon>
        <taxon>Pseudonocardiaceae</taxon>
        <taxon>Pseudonocardia</taxon>
    </lineage>
</organism>
<feature type="transmembrane region" description="Helical" evidence="4">
    <location>
        <begin position="288"/>
        <end position="307"/>
    </location>
</feature>
<feature type="transmembrane region" description="Helical" evidence="4">
    <location>
        <begin position="313"/>
        <end position="334"/>
    </location>
</feature>
<evidence type="ECO:0000256" key="2">
    <source>
        <dbReference type="ARBA" id="ARBA00022803"/>
    </source>
</evidence>
<gene>
    <name evidence="5" type="ORF">ACFSJD_11350</name>
</gene>
<evidence type="ECO:0000256" key="3">
    <source>
        <dbReference type="PROSITE-ProRule" id="PRU00339"/>
    </source>
</evidence>
<accession>A0ABW4ER82</accession>
<keyword evidence="4" id="KW-0812">Transmembrane</keyword>
<dbReference type="Pfam" id="PF14559">
    <property type="entry name" value="TPR_19"/>
    <property type="match status" value="2"/>
</dbReference>
<sequence length="340" mass="35994">MTTAFDRVEQLRLLGRFDDAERAAREALAASPNDPGLLLGLAAVLYESGRLVDGLAAAEAAAAAAPEFDRPHVVRAALLSGLGRHEEAIEAAYRAVTLAPEETPGATMYAEVLKQAGRLPEAAQAAQRVVQLAPNSPASHFLLADVTSDLGDRETARQAYEEVLRLDPQHAVARHDLAVLDASRHRPAQALRGLIDAGMLAPGMPKVMRTITAVLWQLSWRLRMLLGLATVAVIAAGGEDPLDSTWSGRIAAAVTLAIAGGLTWWTVRDLPKQTRPVVRAALQGDGPLRLTYAAVAACVLLLAVVLITGVGVFAALVWLVLGLLGGLAIVVRTVRRLRNG</sequence>
<dbReference type="PANTHER" id="PTHR44858">
    <property type="entry name" value="TETRATRICOPEPTIDE REPEAT PROTEIN 6"/>
    <property type="match status" value="1"/>
</dbReference>
<comment type="caution">
    <text evidence="5">The sequence shown here is derived from an EMBL/GenBank/DDBJ whole genome shotgun (WGS) entry which is preliminary data.</text>
</comment>
<feature type="transmembrane region" description="Helical" evidence="4">
    <location>
        <begin position="218"/>
        <end position="238"/>
    </location>
</feature>
<dbReference type="PANTHER" id="PTHR44858:SF1">
    <property type="entry name" value="UDP-N-ACETYLGLUCOSAMINE--PEPTIDE N-ACETYLGLUCOSAMINYLTRANSFERASE SPINDLY-RELATED"/>
    <property type="match status" value="1"/>
</dbReference>
<dbReference type="EMBL" id="JBHUCO010000012">
    <property type="protein sequence ID" value="MFD1518089.1"/>
    <property type="molecule type" value="Genomic_DNA"/>
</dbReference>
<keyword evidence="6" id="KW-1185">Reference proteome</keyword>
<dbReference type="RefSeq" id="WP_344720164.1">
    <property type="nucleotide sequence ID" value="NZ_BAAAUS010000006.1"/>
</dbReference>
<dbReference type="InterPro" id="IPR019734">
    <property type="entry name" value="TPR_rpt"/>
</dbReference>
<dbReference type="InterPro" id="IPR050498">
    <property type="entry name" value="Ycf3"/>
</dbReference>
<name>A0ABW4ER82_9PSEU</name>
<dbReference type="Proteomes" id="UP001597114">
    <property type="component" value="Unassembled WGS sequence"/>
</dbReference>
<keyword evidence="4" id="KW-0472">Membrane</keyword>
<evidence type="ECO:0000256" key="1">
    <source>
        <dbReference type="ARBA" id="ARBA00022737"/>
    </source>
</evidence>
<feature type="repeat" description="TPR" evidence="3">
    <location>
        <begin position="137"/>
        <end position="170"/>
    </location>
</feature>
<evidence type="ECO:0000256" key="4">
    <source>
        <dbReference type="SAM" id="Phobius"/>
    </source>
</evidence>
<reference evidence="6" key="1">
    <citation type="journal article" date="2019" name="Int. J. Syst. Evol. Microbiol.">
        <title>The Global Catalogue of Microorganisms (GCM) 10K type strain sequencing project: providing services to taxonomists for standard genome sequencing and annotation.</title>
        <authorList>
            <consortium name="The Broad Institute Genomics Platform"/>
            <consortium name="The Broad Institute Genome Sequencing Center for Infectious Disease"/>
            <person name="Wu L."/>
            <person name="Ma J."/>
        </authorList>
    </citation>
    <scope>NUCLEOTIDE SEQUENCE [LARGE SCALE GENOMIC DNA]</scope>
    <source>
        <strain evidence="6">CCM 7043</strain>
    </source>
</reference>
<evidence type="ECO:0000313" key="6">
    <source>
        <dbReference type="Proteomes" id="UP001597114"/>
    </source>
</evidence>
<feature type="transmembrane region" description="Helical" evidence="4">
    <location>
        <begin position="250"/>
        <end position="267"/>
    </location>
</feature>
<dbReference type="SUPFAM" id="SSF48452">
    <property type="entry name" value="TPR-like"/>
    <property type="match status" value="1"/>
</dbReference>
<dbReference type="InterPro" id="IPR011990">
    <property type="entry name" value="TPR-like_helical_dom_sf"/>
</dbReference>
<keyword evidence="1" id="KW-0677">Repeat</keyword>
<keyword evidence="4" id="KW-1133">Transmembrane helix</keyword>
<dbReference type="Gene3D" id="1.25.40.10">
    <property type="entry name" value="Tetratricopeptide repeat domain"/>
    <property type="match status" value="1"/>
</dbReference>
<dbReference type="SMART" id="SM00028">
    <property type="entry name" value="TPR"/>
    <property type="match status" value="5"/>
</dbReference>